<feature type="binding site" evidence="5">
    <location>
        <position position="81"/>
    </location>
    <ligand>
        <name>Fe cation</name>
        <dbReference type="ChEBI" id="CHEBI:24875"/>
        <label>1</label>
    </ligand>
</feature>
<accession>A0A023G561</accession>
<feature type="binding site" evidence="5">
    <location>
        <position position="161"/>
    </location>
    <ligand>
        <name>Fe cation</name>
        <dbReference type="ChEBI" id="CHEBI:24875"/>
        <label>1</label>
    </ligand>
</feature>
<name>A0A023G561_AMBTT</name>
<dbReference type="InterPro" id="IPR012347">
    <property type="entry name" value="Ferritin-like"/>
</dbReference>
<comment type="similarity">
    <text evidence="1 6">Belongs to the ferritin family.</text>
</comment>
<dbReference type="CDD" id="cd01056">
    <property type="entry name" value="Euk_Ferritin"/>
    <property type="match status" value="1"/>
</dbReference>
<feature type="chain" id="PRO_5001518246" description="Ferritin" evidence="7">
    <location>
        <begin position="17"/>
        <end position="195"/>
    </location>
</feature>
<evidence type="ECO:0000313" key="9">
    <source>
        <dbReference type="EMBL" id="JAC28907.1"/>
    </source>
</evidence>
<dbReference type="InterPro" id="IPR009078">
    <property type="entry name" value="Ferritin-like_SF"/>
</dbReference>
<dbReference type="Gene3D" id="1.20.1260.10">
    <property type="match status" value="1"/>
</dbReference>
<proteinExistence type="evidence at transcript level"/>
<feature type="signal peptide" evidence="7">
    <location>
        <begin position="1"/>
        <end position="16"/>
    </location>
</feature>
<evidence type="ECO:0000259" key="8">
    <source>
        <dbReference type="PROSITE" id="PS50905"/>
    </source>
</evidence>
<evidence type="ECO:0000256" key="6">
    <source>
        <dbReference type="RuleBase" id="RU361145"/>
    </source>
</evidence>
<dbReference type="SUPFAM" id="SSF47240">
    <property type="entry name" value="Ferritin-like"/>
    <property type="match status" value="1"/>
</dbReference>
<dbReference type="InterPro" id="IPR001519">
    <property type="entry name" value="Ferritin"/>
</dbReference>
<keyword evidence="2 6" id="KW-0409">Iron storage</keyword>
<organism evidence="9">
    <name type="scientific">Amblyomma triste</name>
    <name type="common">Neotropical tick</name>
    <dbReference type="NCBI Taxonomy" id="251400"/>
    <lineage>
        <taxon>Eukaryota</taxon>
        <taxon>Metazoa</taxon>
        <taxon>Ecdysozoa</taxon>
        <taxon>Arthropoda</taxon>
        <taxon>Chelicerata</taxon>
        <taxon>Arachnida</taxon>
        <taxon>Acari</taxon>
        <taxon>Parasitiformes</taxon>
        <taxon>Ixodida</taxon>
        <taxon>Ixodoidea</taxon>
        <taxon>Ixodidae</taxon>
        <taxon>Amblyomminae</taxon>
        <taxon>Amblyomma</taxon>
    </lineage>
</organism>
<dbReference type="PROSITE" id="PS50905">
    <property type="entry name" value="FERRITIN_LIKE"/>
    <property type="match status" value="1"/>
</dbReference>
<dbReference type="Pfam" id="PF00210">
    <property type="entry name" value="Ferritin"/>
    <property type="match status" value="1"/>
</dbReference>
<reference evidence="9" key="1">
    <citation type="submission" date="2014-03" db="EMBL/GenBank/DDBJ databases">
        <title>The sialotranscriptome of Amblyomma triste, Amblyomma parvum and Amblyomma cajennense ticks, uncovered by 454-based RNA-seq.</title>
        <authorList>
            <person name="Garcia G.R."/>
            <person name="Gardinassi L.G."/>
            <person name="Ribeiro J.M."/>
            <person name="Anatriello E."/>
            <person name="Ferreira B.R."/>
            <person name="Moreira H.N."/>
            <person name="Mafra C."/>
            <person name="Olegario M.M."/>
            <person name="Szabo P.J."/>
            <person name="Miranda-Santos I.K."/>
            <person name="Maruyama S.R."/>
        </authorList>
    </citation>
    <scope>NUCLEOTIDE SEQUENCE</scope>
    <source>
        <strain evidence="9">Mato Grasso do Sul</strain>
        <tissue evidence="9">Salivary glands</tissue>
    </source>
</reference>
<comment type="function">
    <text evidence="6">Stores iron in a soluble, non-toxic, readily available form. Important for iron homeostasis. Iron is taken up in the ferrous form and deposited as ferric hydroxides after oxidation.</text>
</comment>
<evidence type="ECO:0000256" key="7">
    <source>
        <dbReference type="SAM" id="SignalP"/>
    </source>
</evidence>
<evidence type="ECO:0000256" key="2">
    <source>
        <dbReference type="ARBA" id="ARBA00022434"/>
    </source>
</evidence>
<dbReference type="InterPro" id="IPR009040">
    <property type="entry name" value="Ferritin-like_diiron"/>
</dbReference>
<evidence type="ECO:0000256" key="1">
    <source>
        <dbReference type="ARBA" id="ARBA00007513"/>
    </source>
</evidence>
<dbReference type="AlphaFoldDB" id="A0A023G561"/>
<dbReference type="GO" id="GO:0005737">
    <property type="term" value="C:cytoplasm"/>
    <property type="evidence" value="ECO:0007669"/>
    <property type="project" value="TreeGrafter"/>
</dbReference>
<feature type="binding site" evidence="5">
    <location>
        <position position="84"/>
    </location>
    <ligand>
        <name>Fe cation</name>
        <dbReference type="ChEBI" id="CHEBI:24875"/>
        <label>1</label>
    </ligand>
</feature>
<feature type="domain" description="Ferritin-like diiron" evidence="8">
    <location>
        <begin position="29"/>
        <end position="179"/>
    </location>
</feature>
<evidence type="ECO:0000256" key="3">
    <source>
        <dbReference type="ARBA" id="ARBA00022723"/>
    </source>
</evidence>
<sequence>MLQLLIVACALAITAAGNNLDEQANQNKYFLHDRCRLALQEQINLELHASLVYTQMAAYLGNNKVARAGFAHFFRHESNEEREHAHKLLDYVNLRGGTVSTVNVQMPTTATWMSVLDVLQRALALEHDVTNRLHELHRLAEDTCRDAQMADFLEQEFLAEQVRSIDQLQRLITQLQNMDTGLGEFLLDREQLRSP</sequence>
<dbReference type="EC" id="1.16.3.1" evidence="6"/>
<dbReference type="GO" id="GO:0008199">
    <property type="term" value="F:ferric iron binding"/>
    <property type="evidence" value="ECO:0007669"/>
    <property type="project" value="InterPro"/>
</dbReference>
<dbReference type="GO" id="GO:0006826">
    <property type="term" value="P:iron ion transport"/>
    <property type="evidence" value="ECO:0007669"/>
    <property type="project" value="InterPro"/>
</dbReference>
<dbReference type="PANTHER" id="PTHR11431:SF75">
    <property type="entry name" value="FERRITIN"/>
    <property type="match status" value="1"/>
</dbReference>
<evidence type="ECO:0000256" key="4">
    <source>
        <dbReference type="ARBA" id="ARBA00023004"/>
    </source>
</evidence>
<comment type="catalytic activity">
    <reaction evidence="6">
        <text>4 Fe(2+) + O2 + 4 H(+) = 4 Fe(3+) + 2 H2O</text>
        <dbReference type="Rhea" id="RHEA:11148"/>
        <dbReference type="ChEBI" id="CHEBI:15377"/>
        <dbReference type="ChEBI" id="CHEBI:15378"/>
        <dbReference type="ChEBI" id="CHEBI:15379"/>
        <dbReference type="ChEBI" id="CHEBI:29033"/>
        <dbReference type="ChEBI" id="CHEBI:29034"/>
        <dbReference type="EC" id="1.16.3.1"/>
    </reaction>
</comment>
<keyword evidence="3 5" id="KW-0479">Metal-binding</keyword>
<protein>
    <recommendedName>
        <fullName evidence="6">Ferritin</fullName>
        <ecNumber evidence="6">1.16.3.1</ecNumber>
    </recommendedName>
</protein>
<keyword evidence="4 5" id="KW-0408">Iron</keyword>
<feature type="binding site" evidence="5">
    <location>
        <position position="46"/>
    </location>
    <ligand>
        <name>Fe cation</name>
        <dbReference type="ChEBI" id="CHEBI:24875"/>
        <label>1</label>
    </ligand>
</feature>
<keyword evidence="7" id="KW-0732">Signal</keyword>
<dbReference type="PANTHER" id="PTHR11431">
    <property type="entry name" value="FERRITIN"/>
    <property type="match status" value="1"/>
</dbReference>
<feature type="binding site" evidence="5">
    <location>
        <position position="126"/>
    </location>
    <ligand>
        <name>Fe cation</name>
        <dbReference type="ChEBI" id="CHEBI:24875"/>
        <label>1</label>
    </ligand>
</feature>
<dbReference type="GO" id="GO:0008198">
    <property type="term" value="F:ferrous iron binding"/>
    <property type="evidence" value="ECO:0007669"/>
    <property type="project" value="TreeGrafter"/>
</dbReference>
<dbReference type="InterPro" id="IPR008331">
    <property type="entry name" value="Ferritin_DPS_dom"/>
</dbReference>
<dbReference type="GO" id="GO:0006879">
    <property type="term" value="P:intracellular iron ion homeostasis"/>
    <property type="evidence" value="ECO:0007669"/>
    <property type="project" value="UniProtKB-KW"/>
</dbReference>
<dbReference type="GO" id="GO:0004322">
    <property type="term" value="F:ferroxidase activity"/>
    <property type="evidence" value="ECO:0007669"/>
    <property type="project" value="UniProtKB-EC"/>
</dbReference>
<evidence type="ECO:0000256" key="5">
    <source>
        <dbReference type="PIRSR" id="PIRSR601519-1"/>
    </source>
</evidence>
<keyword evidence="6" id="KW-0560">Oxidoreductase</keyword>
<dbReference type="EMBL" id="GBBM01006511">
    <property type="protein sequence ID" value="JAC28907.1"/>
    <property type="molecule type" value="mRNA"/>
</dbReference>